<dbReference type="EMBL" id="FNTT01000001">
    <property type="protein sequence ID" value="SEC94328.1"/>
    <property type="molecule type" value="Genomic_DNA"/>
</dbReference>
<protein>
    <submittedName>
        <fullName evidence="2">Uncharacterized protein</fullName>
    </submittedName>
</protein>
<evidence type="ECO:0000313" key="2">
    <source>
        <dbReference type="EMBL" id="SEC94328.1"/>
    </source>
</evidence>
<accession>A0ABY0Y528</accession>
<evidence type="ECO:0000313" key="3">
    <source>
        <dbReference type="Proteomes" id="UP000183915"/>
    </source>
</evidence>
<dbReference type="Proteomes" id="UP000183915">
    <property type="component" value="Unassembled WGS sequence"/>
</dbReference>
<keyword evidence="3" id="KW-1185">Reference proteome</keyword>
<name>A0ABY0Y528_9PSED</name>
<reference evidence="2 3" key="1">
    <citation type="submission" date="2016-10" db="EMBL/GenBank/DDBJ databases">
        <authorList>
            <person name="Varghese N."/>
            <person name="Submissions S."/>
        </authorList>
    </citation>
    <scope>NUCLEOTIDE SEQUENCE [LARGE SCALE GENOMIC DNA]</scope>
    <source>
        <strain evidence="2 3">BS3780</strain>
    </source>
</reference>
<feature type="region of interest" description="Disordered" evidence="1">
    <location>
        <begin position="22"/>
        <end position="54"/>
    </location>
</feature>
<proteinExistence type="predicted"/>
<feature type="compositionally biased region" description="Polar residues" evidence="1">
    <location>
        <begin position="38"/>
        <end position="54"/>
    </location>
</feature>
<comment type="caution">
    <text evidence="2">The sequence shown here is derived from an EMBL/GenBank/DDBJ whole genome shotgun (WGS) entry which is preliminary data.</text>
</comment>
<organism evidence="2 3">
    <name type="scientific">Pseudomonas kilonensis</name>
    <dbReference type="NCBI Taxonomy" id="132476"/>
    <lineage>
        <taxon>Bacteria</taxon>
        <taxon>Pseudomonadati</taxon>
        <taxon>Pseudomonadota</taxon>
        <taxon>Gammaproteobacteria</taxon>
        <taxon>Pseudomonadales</taxon>
        <taxon>Pseudomonadaceae</taxon>
        <taxon>Pseudomonas</taxon>
    </lineage>
</organism>
<gene>
    <name evidence="2" type="ORF">SAMN04490188_0412</name>
</gene>
<evidence type="ECO:0000256" key="1">
    <source>
        <dbReference type="SAM" id="MobiDB-lite"/>
    </source>
</evidence>
<sequence>MFGKGESVGARLALDENDAVSLEPRRPYREQALLPQVDRQQIPSASSLYTAPSS</sequence>